<feature type="transmembrane region" description="Helical" evidence="7">
    <location>
        <begin position="81"/>
        <end position="100"/>
    </location>
</feature>
<comment type="caution">
    <text evidence="9">The sequence shown here is derived from an EMBL/GenBank/DDBJ whole genome shotgun (WGS) entry which is preliminary data.</text>
</comment>
<dbReference type="AlphaFoldDB" id="A0A967EYW4"/>
<dbReference type="EMBL" id="JAAQPH010000011">
    <property type="protein sequence ID" value="NIA69966.1"/>
    <property type="molecule type" value="Genomic_DNA"/>
</dbReference>
<dbReference type="CDD" id="cd08760">
    <property type="entry name" value="Cyt_b561_FRRS1_like"/>
    <property type="match status" value="1"/>
</dbReference>
<evidence type="ECO:0000256" key="1">
    <source>
        <dbReference type="ARBA" id="ARBA00004370"/>
    </source>
</evidence>
<keyword evidence="3 7" id="KW-0812">Transmembrane</keyword>
<dbReference type="Gene3D" id="1.20.120.1770">
    <property type="match status" value="1"/>
</dbReference>
<evidence type="ECO:0000256" key="4">
    <source>
        <dbReference type="ARBA" id="ARBA00022982"/>
    </source>
</evidence>
<evidence type="ECO:0000256" key="6">
    <source>
        <dbReference type="ARBA" id="ARBA00023136"/>
    </source>
</evidence>
<accession>A0A967EYW4</accession>
<dbReference type="SMART" id="SM00665">
    <property type="entry name" value="B561"/>
    <property type="match status" value="1"/>
</dbReference>
<feature type="transmembrane region" description="Helical" evidence="7">
    <location>
        <begin position="47"/>
        <end position="69"/>
    </location>
</feature>
<dbReference type="PANTHER" id="PTHR23130:SF159">
    <property type="entry name" value="OS08G0335600 PROTEIN"/>
    <property type="match status" value="1"/>
</dbReference>
<feature type="domain" description="Cytochrome b561" evidence="8">
    <location>
        <begin position="1"/>
        <end position="190"/>
    </location>
</feature>
<feature type="transmembrane region" description="Helical" evidence="7">
    <location>
        <begin position="166"/>
        <end position="184"/>
    </location>
</feature>
<keyword evidence="2" id="KW-0813">Transport</keyword>
<evidence type="ECO:0000259" key="8">
    <source>
        <dbReference type="PROSITE" id="PS50939"/>
    </source>
</evidence>
<dbReference type="GO" id="GO:0016020">
    <property type="term" value="C:membrane"/>
    <property type="evidence" value="ECO:0007669"/>
    <property type="project" value="UniProtKB-SubCell"/>
</dbReference>
<evidence type="ECO:0000313" key="9">
    <source>
        <dbReference type="EMBL" id="NIA69966.1"/>
    </source>
</evidence>
<evidence type="ECO:0000256" key="2">
    <source>
        <dbReference type="ARBA" id="ARBA00022448"/>
    </source>
</evidence>
<dbReference type="InterPro" id="IPR006593">
    <property type="entry name" value="Cyt_b561/ferric_Rdtase_TM"/>
</dbReference>
<organism evidence="9 10">
    <name type="scientific">Pelagibius litoralis</name>
    <dbReference type="NCBI Taxonomy" id="374515"/>
    <lineage>
        <taxon>Bacteria</taxon>
        <taxon>Pseudomonadati</taxon>
        <taxon>Pseudomonadota</taxon>
        <taxon>Alphaproteobacteria</taxon>
        <taxon>Rhodospirillales</taxon>
        <taxon>Rhodovibrionaceae</taxon>
        <taxon>Pelagibius</taxon>
    </lineage>
</organism>
<reference evidence="9" key="1">
    <citation type="submission" date="2020-03" db="EMBL/GenBank/DDBJ databases">
        <title>Genome of Pelagibius litoralis DSM 21314T.</title>
        <authorList>
            <person name="Wang G."/>
        </authorList>
    </citation>
    <scope>NUCLEOTIDE SEQUENCE</scope>
    <source>
        <strain evidence="9">DSM 21314</strain>
    </source>
</reference>
<sequence length="214" mass="23614">MDPLILHALLMLVAWLVLAPLGILLARFFKITPRQDWPRQLDNRFWWYGHLICMYGAVGLAGLAVWTAVSTTGGFELSLHAAFGSMAVGLAVLQVLSGWLRGSKGGPTDRRAARNDPSTWRGDHYDMTARRIAFEAWHKVAGYGVLLLALAAAASGLELLGWLQPFLAWLVALPLLFLLVYGVLQRAGFAKDTYRAIWGPDEAHPGNRRGPGRR</sequence>
<gene>
    <name evidence="9" type="ORF">HBA54_15285</name>
</gene>
<comment type="subcellular location">
    <subcellularLocation>
        <location evidence="1">Membrane</location>
    </subcellularLocation>
</comment>
<keyword evidence="10" id="KW-1185">Reference proteome</keyword>
<feature type="transmembrane region" description="Helical" evidence="7">
    <location>
        <begin position="6"/>
        <end position="26"/>
    </location>
</feature>
<keyword evidence="5 7" id="KW-1133">Transmembrane helix</keyword>
<feature type="transmembrane region" description="Helical" evidence="7">
    <location>
        <begin position="140"/>
        <end position="160"/>
    </location>
</feature>
<evidence type="ECO:0000256" key="7">
    <source>
        <dbReference type="SAM" id="Phobius"/>
    </source>
</evidence>
<evidence type="ECO:0000256" key="3">
    <source>
        <dbReference type="ARBA" id="ARBA00022692"/>
    </source>
</evidence>
<name>A0A967EYW4_9PROT</name>
<dbReference type="Proteomes" id="UP000761264">
    <property type="component" value="Unassembled WGS sequence"/>
</dbReference>
<proteinExistence type="predicted"/>
<evidence type="ECO:0000313" key="10">
    <source>
        <dbReference type="Proteomes" id="UP000761264"/>
    </source>
</evidence>
<dbReference type="PANTHER" id="PTHR23130">
    <property type="entry name" value="CYTOCHROME B561 AND DOMON DOMAIN-CONTAINING PROTEIN"/>
    <property type="match status" value="1"/>
</dbReference>
<evidence type="ECO:0000256" key="5">
    <source>
        <dbReference type="ARBA" id="ARBA00022989"/>
    </source>
</evidence>
<dbReference type="PROSITE" id="PS50939">
    <property type="entry name" value="CYTOCHROME_B561"/>
    <property type="match status" value="1"/>
</dbReference>
<dbReference type="RefSeq" id="WP_167226094.1">
    <property type="nucleotide sequence ID" value="NZ_JAAQPH010000011.1"/>
</dbReference>
<keyword evidence="6 7" id="KW-0472">Membrane</keyword>
<protein>
    <submittedName>
        <fullName evidence="9">Cytochrome B</fullName>
    </submittedName>
</protein>
<keyword evidence="4" id="KW-0249">Electron transport</keyword>